<dbReference type="Proteomes" id="UP000253759">
    <property type="component" value="Unassembled WGS sequence"/>
</dbReference>
<dbReference type="EMBL" id="QQNH01000017">
    <property type="protein sequence ID" value="RDE08366.1"/>
    <property type="molecule type" value="Genomic_DNA"/>
</dbReference>
<proteinExistence type="predicted"/>
<sequence>MTETLHRDPGPLPDLDWIDVSLIDVDPTYQRGIDENRVQKILDWFSWRSFGALTLSKIEGGRYHAIDGQHRLEAAKRHPSVTLVPCTIIEAGGTVAEAETFVTVNANRKNVSPLEMYWAELAADDPEALTIAQVTNRAGVTIMRHPGAQYEPGQTVAVSAIRSLVDKRGAMRARQILEVLAKAELAPIKGEHVRAAEILMTDDEFRHSVEPDALSEALSGNGEEFSIEAKAFAKTHRMPVGRALASVWFRKTRKKRKAA</sequence>
<reference evidence="2" key="1">
    <citation type="submission" date="2018-07" db="EMBL/GenBank/DDBJ databases">
        <authorList>
            <person name="Liu B.-T."/>
            <person name="Du Z."/>
        </authorList>
    </citation>
    <scope>NUCLEOTIDE SEQUENCE [LARGE SCALE GENOMIC DNA]</scope>
    <source>
        <strain evidence="2">XYN52</strain>
    </source>
</reference>
<evidence type="ECO:0000313" key="1">
    <source>
        <dbReference type="EMBL" id="RDE08366.1"/>
    </source>
</evidence>
<dbReference type="OrthoDB" id="4545778at2"/>
<dbReference type="InterPro" id="IPR036086">
    <property type="entry name" value="ParB/Sulfiredoxin_sf"/>
</dbReference>
<dbReference type="AlphaFoldDB" id="A0A369W114"/>
<keyword evidence="2" id="KW-1185">Reference proteome</keyword>
<protein>
    <recommendedName>
        <fullName evidence="3">ParB/Sulfiredoxin domain-containing protein</fullName>
    </recommendedName>
</protein>
<name>A0A369W114_9HYPH</name>
<evidence type="ECO:0008006" key="3">
    <source>
        <dbReference type="Google" id="ProtNLM"/>
    </source>
</evidence>
<gene>
    <name evidence="1" type="ORF">DVH29_11585</name>
</gene>
<dbReference type="RefSeq" id="WP_114646343.1">
    <property type="nucleotide sequence ID" value="NZ_QQNH01000017.1"/>
</dbReference>
<dbReference type="SUPFAM" id="SSF110849">
    <property type="entry name" value="ParB/Sulfiredoxin"/>
    <property type="match status" value="1"/>
</dbReference>
<accession>A0A369W114</accession>
<organism evidence="1 2">
    <name type="scientific">Pelagibacterium lacus</name>
    <dbReference type="NCBI Taxonomy" id="2282655"/>
    <lineage>
        <taxon>Bacteria</taxon>
        <taxon>Pseudomonadati</taxon>
        <taxon>Pseudomonadota</taxon>
        <taxon>Alphaproteobacteria</taxon>
        <taxon>Hyphomicrobiales</taxon>
        <taxon>Devosiaceae</taxon>
        <taxon>Pelagibacterium</taxon>
    </lineage>
</organism>
<evidence type="ECO:0000313" key="2">
    <source>
        <dbReference type="Proteomes" id="UP000253759"/>
    </source>
</evidence>
<comment type="caution">
    <text evidence="1">The sequence shown here is derived from an EMBL/GenBank/DDBJ whole genome shotgun (WGS) entry which is preliminary data.</text>
</comment>